<dbReference type="InterPro" id="IPR050736">
    <property type="entry name" value="Sensor_HK_Regulatory"/>
</dbReference>
<keyword evidence="6" id="KW-0902">Two-component regulatory system</keyword>
<dbReference type="GO" id="GO:0000160">
    <property type="term" value="P:phosphorelay signal transduction system"/>
    <property type="evidence" value="ECO:0007669"/>
    <property type="project" value="UniProtKB-KW"/>
</dbReference>
<dbReference type="CDD" id="cd00156">
    <property type="entry name" value="REC"/>
    <property type="match status" value="1"/>
</dbReference>
<proteinExistence type="predicted"/>
<dbReference type="CDD" id="cd00075">
    <property type="entry name" value="HATPase"/>
    <property type="match status" value="1"/>
</dbReference>
<dbReference type="InterPro" id="IPR001789">
    <property type="entry name" value="Sig_transdc_resp-reg_receiver"/>
</dbReference>
<name>A0ABD5XJK4_9EURY</name>
<dbReference type="InterPro" id="IPR004358">
    <property type="entry name" value="Sig_transdc_His_kin-like_C"/>
</dbReference>
<dbReference type="InterPro" id="IPR029016">
    <property type="entry name" value="GAF-like_dom_sf"/>
</dbReference>
<dbReference type="Proteomes" id="UP001596460">
    <property type="component" value="Unassembled WGS sequence"/>
</dbReference>
<feature type="region of interest" description="Disordered" evidence="8">
    <location>
        <begin position="570"/>
        <end position="618"/>
    </location>
</feature>
<feature type="domain" description="Response regulatory" evidence="10">
    <location>
        <begin position="10"/>
        <end position="128"/>
    </location>
</feature>
<dbReference type="NCBIfam" id="TIGR00229">
    <property type="entry name" value="sensory_box"/>
    <property type="match status" value="1"/>
</dbReference>
<keyword evidence="5" id="KW-0418">Kinase</keyword>
<dbReference type="SUPFAM" id="SSF55781">
    <property type="entry name" value="GAF domain-like"/>
    <property type="match status" value="1"/>
</dbReference>
<comment type="catalytic activity">
    <reaction evidence="1">
        <text>ATP + protein L-histidine = ADP + protein N-phospho-L-histidine.</text>
        <dbReference type="EC" id="2.7.13.3"/>
    </reaction>
</comment>
<dbReference type="InterPro" id="IPR036097">
    <property type="entry name" value="HisK_dim/P_sf"/>
</dbReference>
<dbReference type="Pfam" id="PF02518">
    <property type="entry name" value="HATPase_c"/>
    <property type="match status" value="1"/>
</dbReference>
<dbReference type="InterPro" id="IPR011006">
    <property type="entry name" value="CheY-like_superfamily"/>
</dbReference>
<evidence type="ECO:0000313" key="13">
    <source>
        <dbReference type="Proteomes" id="UP001596460"/>
    </source>
</evidence>
<dbReference type="SMART" id="SM00091">
    <property type="entry name" value="PAS"/>
    <property type="match status" value="1"/>
</dbReference>
<dbReference type="Gene3D" id="3.40.50.2300">
    <property type="match status" value="1"/>
</dbReference>
<feature type="domain" description="Histidine kinase" evidence="9">
    <location>
        <begin position="453"/>
        <end position="701"/>
    </location>
</feature>
<dbReference type="InterPro" id="IPR005467">
    <property type="entry name" value="His_kinase_dom"/>
</dbReference>
<reference evidence="12 13" key="1">
    <citation type="journal article" date="2019" name="Int. J. Syst. Evol. Microbiol.">
        <title>The Global Catalogue of Microorganisms (GCM) 10K type strain sequencing project: providing services to taxonomists for standard genome sequencing and annotation.</title>
        <authorList>
            <consortium name="The Broad Institute Genomics Platform"/>
            <consortium name="The Broad Institute Genome Sequencing Center for Infectious Disease"/>
            <person name="Wu L."/>
            <person name="Ma J."/>
        </authorList>
    </citation>
    <scope>NUCLEOTIDE SEQUENCE [LARGE SCALE GENOMIC DNA]</scope>
    <source>
        <strain evidence="12 13">DSM 26526</strain>
    </source>
</reference>
<evidence type="ECO:0000256" key="4">
    <source>
        <dbReference type="ARBA" id="ARBA00022679"/>
    </source>
</evidence>
<comment type="caution">
    <text evidence="12">The sequence shown here is derived from an EMBL/GenBank/DDBJ whole genome shotgun (WGS) entry which is preliminary data.</text>
</comment>
<dbReference type="Pfam" id="PF00989">
    <property type="entry name" value="PAS"/>
    <property type="match status" value="1"/>
</dbReference>
<dbReference type="GO" id="GO:0004673">
    <property type="term" value="F:protein histidine kinase activity"/>
    <property type="evidence" value="ECO:0007669"/>
    <property type="project" value="UniProtKB-EC"/>
</dbReference>
<dbReference type="InterPro" id="IPR000014">
    <property type="entry name" value="PAS"/>
</dbReference>
<dbReference type="InterPro" id="IPR003018">
    <property type="entry name" value="GAF"/>
</dbReference>
<evidence type="ECO:0000259" key="11">
    <source>
        <dbReference type="PROSITE" id="PS50112"/>
    </source>
</evidence>
<protein>
    <recommendedName>
        <fullName evidence="2">histidine kinase</fullName>
        <ecNumber evidence="2">2.7.13.3</ecNumber>
    </recommendedName>
</protein>
<dbReference type="PANTHER" id="PTHR43711">
    <property type="entry name" value="TWO-COMPONENT HISTIDINE KINASE"/>
    <property type="match status" value="1"/>
</dbReference>
<dbReference type="InterPro" id="IPR003594">
    <property type="entry name" value="HATPase_dom"/>
</dbReference>
<dbReference type="PANTHER" id="PTHR43711:SF1">
    <property type="entry name" value="HISTIDINE KINASE 1"/>
    <property type="match status" value="1"/>
</dbReference>
<evidence type="ECO:0000256" key="8">
    <source>
        <dbReference type="SAM" id="MobiDB-lite"/>
    </source>
</evidence>
<evidence type="ECO:0000256" key="5">
    <source>
        <dbReference type="ARBA" id="ARBA00022777"/>
    </source>
</evidence>
<dbReference type="AlphaFoldDB" id="A0ABD5XJK4"/>
<dbReference type="SMART" id="SM00388">
    <property type="entry name" value="HisKA"/>
    <property type="match status" value="1"/>
</dbReference>
<evidence type="ECO:0000256" key="1">
    <source>
        <dbReference type="ARBA" id="ARBA00000085"/>
    </source>
</evidence>
<dbReference type="Gene3D" id="3.30.450.40">
    <property type="match status" value="1"/>
</dbReference>
<dbReference type="SUPFAM" id="SSF52172">
    <property type="entry name" value="CheY-like"/>
    <property type="match status" value="1"/>
</dbReference>
<dbReference type="PRINTS" id="PR00344">
    <property type="entry name" value="BCTRLSENSOR"/>
</dbReference>
<dbReference type="RefSeq" id="WP_390243777.1">
    <property type="nucleotide sequence ID" value="NZ_JBHTAB010000003.1"/>
</dbReference>
<dbReference type="SMART" id="SM00387">
    <property type="entry name" value="HATPase_c"/>
    <property type="match status" value="1"/>
</dbReference>
<evidence type="ECO:0000259" key="9">
    <source>
        <dbReference type="PROSITE" id="PS50109"/>
    </source>
</evidence>
<dbReference type="SUPFAM" id="SSF55874">
    <property type="entry name" value="ATPase domain of HSP90 chaperone/DNA topoisomerase II/histidine kinase"/>
    <property type="match status" value="1"/>
</dbReference>
<dbReference type="EMBL" id="JBHTAB010000003">
    <property type="protein sequence ID" value="MFC7129265.1"/>
    <property type="molecule type" value="Genomic_DNA"/>
</dbReference>
<keyword evidence="13" id="KW-1185">Reference proteome</keyword>
<dbReference type="Gene3D" id="3.30.450.20">
    <property type="entry name" value="PAS domain"/>
    <property type="match status" value="1"/>
</dbReference>
<feature type="compositionally biased region" description="Low complexity" evidence="8">
    <location>
        <begin position="574"/>
        <end position="618"/>
    </location>
</feature>
<dbReference type="PROSITE" id="PS50112">
    <property type="entry name" value="PAS"/>
    <property type="match status" value="1"/>
</dbReference>
<dbReference type="SUPFAM" id="SSF47384">
    <property type="entry name" value="Homodimeric domain of signal transducing histidine kinase"/>
    <property type="match status" value="1"/>
</dbReference>
<dbReference type="InterPro" id="IPR003661">
    <property type="entry name" value="HisK_dim/P_dom"/>
</dbReference>
<dbReference type="InterPro" id="IPR036890">
    <property type="entry name" value="HATPase_C_sf"/>
</dbReference>
<dbReference type="CDD" id="cd00082">
    <property type="entry name" value="HisKA"/>
    <property type="match status" value="1"/>
</dbReference>
<dbReference type="PROSITE" id="PS50110">
    <property type="entry name" value="RESPONSE_REGULATORY"/>
    <property type="match status" value="1"/>
</dbReference>
<feature type="modified residue" description="4-aspartylphosphate" evidence="7">
    <location>
        <position position="63"/>
    </location>
</feature>
<dbReference type="CDD" id="cd00130">
    <property type="entry name" value="PAS"/>
    <property type="match status" value="1"/>
</dbReference>
<evidence type="ECO:0000313" key="12">
    <source>
        <dbReference type="EMBL" id="MFC7129265.1"/>
    </source>
</evidence>
<organism evidence="12 13">
    <name type="scientific">Haloferax chudinovii</name>
    <dbReference type="NCBI Taxonomy" id="1109010"/>
    <lineage>
        <taxon>Archaea</taxon>
        <taxon>Methanobacteriati</taxon>
        <taxon>Methanobacteriota</taxon>
        <taxon>Stenosarchaea group</taxon>
        <taxon>Halobacteria</taxon>
        <taxon>Halobacteriales</taxon>
        <taxon>Haloferacaceae</taxon>
        <taxon>Haloferax</taxon>
    </lineage>
</organism>
<accession>A0ABD5XJK4</accession>
<dbReference type="InterPro" id="IPR035965">
    <property type="entry name" value="PAS-like_dom_sf"/>
</dbReference>
<evidence type="ECO:0000256" key="6">
    <source>
        <dbReference type="ARBA" id="ARBA00023012"/>
    </source>
</evidence>
<dbReference type="PROSITE" id="PS50109">
    <property type="entry name" value="HIS_KIN"/>
    <property type="match status" value="1"/>
</dbReference>
<evidence type="ECO:0000259" key="10">
    <source>
        <dbReference type="PROSITE" id="PS50110"/>
    </source>
</evidence>
<evidence type="ECO:0000256" key="7">
    <source>
        <dbReference type="PROSITE-ProRule" id="PRU00169"/>
    </source>
</evidence>
<dbReference type="Pfam" id="PF01590">
    <property type="entry name" value="GAF"/>
    <property type="match status" value="1"/>
</dbReference>
<dbReference type="Gene3D" id="3.30.565.10">
    <property type="entry name" value="Histidine kinase-like ATPase, C-terminal domain"/>
    <property type="match status" value="1"/>
</dbReference>
<sequence>MDDGPGADVRVLHVDDEPSLTDLVSIYLEREAGDVDLSVSTSNSGAEALERLRQERVDCVVSDYDMPDIDGLEFLRAVRSEHSDLPFILFTGKGSEEVARDAFRVGATDYMQKDTGTDQYTVLANRVVNAVSQYRAKAASERYGTAIEVLDSGVYSLDSAGRFTSADGVFCELTGYDREAIIGREFADLAAESDDEILSAFERVVSPDAPDTERFETVLSPGSAYPHDDDLLCEGHLALRPTEDDEPAVIGTLQDVTERRRRRNRLRYETRLKDAVLDTSTSLMSAETDEIGTKIEWTLQSVGEVADLDRCSVYLYDDETNVAARMHDWRGGDRCEHPERVALEDARWLLERLHRFENVRLHRVSDLPPEASDTKRVLTDVETGGFVAVPMVSKWALVGFVIFDVVETSRSWTDTEVDLLRSVGNNITHTLARQRRERELQRQNDRLEEFASVVSHDLRNPLNVAKGFVELAREEADVTYLDRALDGVTRMDTLLNDVLTLARQGRTVGETRSIAIEDVAERAWKAVDTGDDAVLIVEDGLGSTQADQGRLQQAFENLFRNAVEHGGPCRDFGDASADGASGRAVDASDAPGASDAGPTADSSGTETAAHESSATSAADELIVRVGPTETGFYVADDGPGIPADERDTVFEHGHTTSASGTGFGLSIVESIVEAHGWDIEVTAPESDLGGARFEFDTGGVRSEVEPRFSLSDD</sequence>
<keyword evidence="4" id="KW-0808">Transferase</keyword>
<dbReference type="Pfam" id="PF00072">
    <property type="entry name" value="Response_reg"/>
    <property type="match status" value="1"/>
</dbReference>
<feature type="domain" description="PAS" evidence="11">
    <location>
        <begin position="139"/>
        <end position="208"/>
    </location>
</feature>
<dbReference type="Pfam" id="PF00512">
    <property type="entry name" value="HisKA"/>
    <property type="match status" value="1"/>
</dbReference>
<dbReference type="SUPFAM" id="SSF55785">
    <property type="entry name" value="PYP-like sensor domain (PAS domain)"/>
    <property type="match status" value="1"/>
</dbReference>
<dbReference type="SMART" id="SM00448">
    <property type="entry name" value="REC"/>
    <property type="match status" value="1"/>
</dbReference>
<dbReference type="EC" id="2.7.13.3" evidence="2"/>
<evidence type="ECO:0000256" key="2">
    <source>
        <dbReference type="ARBA" id="ARBA00012438"/>
    </source>
</evidence>
<keyword evidence="3 7" id="KW-0597">Phosphoprotein</keyword>
<dbReference type="InterPro" id="IPR013767">
    <property type="entry name" value="PAS_fold"/>
</dbReference>
<evidence type="ECO:0000256" key="3">
    <source>
        <dbReference type="ARBA" id="ARBA00022553"/>
    </source>
</evidence>
<gene>
    <name evidence="12" type="ORF">ACFQI8_07640</name>
</gene>
<dbReference type="SMART" id="SM00065">
    <property type="entry name" value="GAF"/>
    <property type="match status" value="1"/>
</dbReference>
<dbReference type="Gene3D" id="1.10.287.130">
    <property type="match status" value="1"/>
</dbReference>